<dbReference type="PROSITE" id="PS50109">
    <property type="entry name" value="HIS_KIN"/>
    <property type="match status" value="1"/>
</dbReference>
<evidence type="ECO:0000256" key="5">
    <source>
        <dbReference type="ARBA" id="ARBA00022741"/>
    </source>
</evidence>
<keyword evidence="9" id="KW-0175">Coiled coil</keyword>
<evidence type="ECO:0000256" key="3">
    <source>
        <dbReference type="ARBA" id="ARBA00022553"/>
    </source>
</evidence>
<dbReference type="InterPro" id="IPR005467">
    <property type="entry name" value="His_kinase_dom"/>
</dbReference>
<dbReference type="SUPFAM" id="SSF55874">
    <property type="entry name" value="ATPase domain of HSP90 chaperone/DNA topoisomerase II/histidine kinase"/>
    <property type="match status" value="1"/>
</dbReference>
<evidence type="ECO:0000256" key="7">
    <source>
        <dbReference type="ARBA" id="ARBA00022840"/>
    </source>
</evidence>
<feature type="compositionally biased region" description="Polar residues" evidence="10">
    <location>
        <begin position="25"/>
        <end position="38"/>
    </location>
</feature>
<dbReference type="InterPro" id="IPR036890">
    <property type="entry name" value="HATPase_C_sf"/>
</dbReference>
<feature type="coiled-coil region" evidence="9">
    <location>
        <begin position="102"/>
        <end position="136"/>
    </location>
</feature>
<dbReference type="GO" id="GO:0016020">
    <property type="term" value="C:membrane"/>
    <property type="evidence" value="ECO:0007669"/>
    <property type="project" value="InterPro"/>
</dbReference>
<evidence type="ECO:0000256" key="2">
    <source>
        <dbReference type="ARBA" id="ARBA00012438"/>
    </source>
</evidence>
<feature type="domain" description="Histidine kinase" evidence="11">
    <location>
        <begin position="157"/>
        <end position="356"/>
    </location>
</feature>
<protein>
    <recommendedName>
        <fullName evidence="2">histidine kinase</fullName>
        <ecNumber evidence="2">2.7.13.3</ecNumber>
    </recommendedName>
</protein>
<keyword evidence="7" id="KW-0067">ATP-binding</keyword>
<dbReference type="Pfam" id="PF02518">
    <property type="entry name" value="HATPase_c"/>
    <property type="match status" value="1"/>
</dbReference>
<dbReference type="RefSeq" id="WP_191616363.1">
    <property type="nucleotide sequence ID" value="NZ_JACYFG010000007.1"/>
</dbReference>
<keyword evidence="6 12" id="KW-0418">Kinase</keyword>
<dbReference type="Gene3D" id="3.30.565.10">
    <property type="entry name" value="Histidine kinase-like ATPase, C-terminal domain"/>
    <property type="match status" value="1"/>
</dbReference>
<evidence type="ECO:0000256" key="6">
    <source>
        <dbReference type="ARBA" id="ARBA00022777"/>
    </source>
</evidence>
<organism evidence="12 13">
    <name type="scientific">Pelagicoccus enzymogenes</name>
    <dbReference type="NCBI Taxonomy" id="2773457"/>
    <lineage>
        <taxon>Bacteria</taxon>
        <taxon>Pseudomonadati</taxon>
        <taxon>Verrucomicrobiota</taxon>
        <taxon>Opitutia</taxon>
        <taxon>Puniceicoccales</taxon>
        <taxon>Pelagicoccaceae</taxon>
        <taxon>Pelagicoccus</taxon>
    </lineage>
</organism>
<dbReference type="EMBL" id="JACYFG010000007">
    <property type="protein sequence ID" value="MBD5779229.1"/>
    <property type="molecule type" value="Genomic_DNA"/>
</dbReference>
<dbReference type="Gene3D" id="1.20.5.1930">
    <property type="match status" value="1"/>
</dbReference>
<evidence type="ECO:0000256" key="1">
    <source>
        <dbReference type="ARBA" id="ARBA00000085"/>
    </source>
</evidence>
<name>A0A927F6D9_9BACT</name>
<keyword evidence="13" id="KW-1185">Reference proteome</keyword>
<dbReference type="EC" id="2.7.13.3" evidence="2"/>
<dbReference type="InterPro" id="IPR011712">
    <property type="entry name" value="Sig_transdc_His_kin_sub3_dim/P"/>
</dbReference>
<keyword evidence="8" id="KW-0902">Two-component regulatory system</keyword>
<gene>
    <name evidence="12" type="ORF">IEN85_06965</name>
</gene>
<evidence type="ECO:0000256" key="4">
    <source>
        <dbReference type="ARBA" id="ARBA00022679"/>
    </source>
</evidence>
<feature type="region of interest" description="Disordered" evidence="10">
    <location>
        <begin position="25"/>
        <end position="44"/>
    </location>
</feature>
<dbReference type="Proteomes" id="UP000622317">
    <property type="component" value="Unassembled WGS sequence"/>
</dbReference>
<reference evidence="12" key="1">
    <citation type="submission" date="2020-09" db="EMBL/GenBank/DDBJ databases">
        <title>Pelagicoccus enzymogenes sp. nov. with an EPS production, isolated from marine sediment.</title>
        <authorList>
            <person name="Feng X."/>
        </authorList>
    </citation>
    <scope>NUCLEOTIDE SEQUENCE</scope>
    <source>
        <strain evidence="12">NFK12</strain>
    </source>
</reference>
<dbReference type="InterPro" id="IPR003594">
    <property type="entry name" value="HATPase_dom"/>
</dbReference>
<dbReference type="Pfam" id="PF07730">
    <property type="entry name" value="HisKA_3"/>
    <property type="match status" value="1"/>
</dbReference>
<dbReference type="SMART" id="SM00387">
    <property type="entry name" value="HATPase_c"/>
    <property type="match status" value="1"/>
</dbReference>
<comment type="caution">
    <text evidence="12">The sequence shown here is derived from an EMBL/GenBank/DDBJ whole genome shotgun (WGS) entry which is preliminary data.</text>
</comment>
<keyword evidence="3" id="KW-0597">Phosphoprotein</keyword>
<evidence type="ECO:0000256" key="8">
    <source>
        <dbReference type="ARBA" id="ARBA00023012"/>
    </source>
</evidence>
<dbReference type="PANTHER" id="PTHR24421">
    <property type="entry name" value="NITRATE/NITRITE SENSOR PROTEIN NARX-RELATED"/>
    <property type="match status" value="1"/>
</dbReference>
<dbReference type="GO" id="GO:0046983">
    <property type="term" value="F:protein dimerization activity"/>
    <property type="evidence" value="ECO:0007669"/>
    <property type="project" value="InterPro"/>
</dbReference>
<dbReference type="GO" id="GO:0000155">
    <property type="term" value="F:phosphorelay sensor kinase activity"/>
    <property type="evidence" value="ECO:0007669"/>
    <property type="project" value="InterPro"/>
</dbReference>
<dbReference type="CDD" id="cd16917">
    <property type="entry name" value="HATPase_UhpB-NarQ-NarX-like"/>
    <property type="match status" value="1"/>
</dbReference>
<keyword evidence="5" id="KW-0547">Nucleotide-binding</keyword>
<dbReference type="GO" id="GO:0005524">
    <property type="term" value="F:ATP binding"/>
    <property type="evidence" value="ECO:0007669"/>
    <property type="project" value="UniProtKB-KW"/>
</dbReference>
<evidence type="ECO:0000313" key="13">
    <source>
        <dbReference type="Proteomes" id="UP000622317"/>
    </source>
</evidence>
<dbReference type="AlphaFoldDB" id="A0A927F6D9"/>
<proteinExistence type="predicted"/>
<comment type="catalytic activity">
    <reaction evidence="1">
        <text>ATP + protein L-histidine = ADP + protein N-phospho-L-histidine.</text>
        <dbReference type="EC" id="2.7.13.3"/>
    </reaction>
</comment>
<dbReference type="PANTHER" id="PTHR24421:SF10">
    <property type="entry name" value="NITRATE_NITRITE SENSOR PROTEIN NARQ"/>
    <property type="match status" value="1"/>
</dbReference>
<evidence type="ECO:0000259" key="11">
    <source>
        <dbReference type="PROSITE" id="PS50109"/>
    </source>
</evidence>
<sequence length="363" mass="40839">MKTKAEITSESFASDYRSELSECLGTQRSSKSATQSATDLGKRAAERGMPVNKLLSLHFSELEKQWLALPNAGLQPDLSTRKLRKANRFLSNSLAPLEKSTRQELKSLRSELRSTHSQLTKENSRYQDLLKKATRDQERAKLTNRQFLLAQEAERKEISRELHDQVAQILAGINVRLSTLKKTSSIDQQSLEKRITKTQLLVEQSVKLIHSYARRLRPAMLDDLGLLPSLRTLIKDVSETVTLDIQLEAFPTIETLDNRSRTVLYRVTQEALTNVVRHANAKNATVRIHEADGKVHLTISDDGKSFSVGRILTSHTNNRLGLIGMRERVEMLGGSFAIESKAGEGTEIIVEIPTTLDDERTDQ</sequence>
<evidence type="ECO:0000256" key="9">
    <source>
        <dbReference type="SAM" id="Coils"/>
    </source>
</evidence>
<keyword evidence="4" id="KW-0808">Transferase</keyword>
<evidence type="ECO:0000256" key="10">
    <source>
        <dbReference type="SAM" id="MobiDB-lite"/>
    </source>
</evidence>
<dbReference type="InterPro" id="IPR050482">
    <property type="entry name" value="Sensor_HK_TwoCompSys"/>
</dbReference>
<evidence type="ECO:0000313" key="12">
    <source>
        <dbReference type="EMBL" id="MBD5779229.1"/>
    </source>
</evidence>
<accession>A0A927F6D9</accession>